<dbReference type="PANTHER" id="PTHR33048">
    <property type="entry name" value="PTH11-LIKE INTEGRAL MEMBRANE PROTEIN (AFU_ORTHOLOGUE AFUA_5G11245)"/>
    <property type="match status" value="1"/>
</dbReference>
<evidence type="ECO:0000313" key="10">
    <source>
        <dbReference type="Proteomes" id="UP000193240"/>
    </source>
</evidence>
<evidence type="ECO:0000256" key="6">
    <source>
        <dbReference type="SAM" id="MobiDB-lite"/>
    </source>
</evidence>
<dbReference type="PANTHER" id="PTHR33048:SF149">
    <property type="entry name" value="UBID FAMILY DECARBOXYLASE"/>
    <property type="match status" value="1"/>
</dbReference>
<feature type="compositionally biased region" description="Polar residues" evidence="6">
    <location>
        <begin position="300"/>
        <end position="313"/>
    </location>
</feature>
<gene>
    <name evidence="9" type="ORF">B5807_04420</name>
</gene>
<dbReference type="AlphaFoldDB" id="A0A1Y2M3H2"/>
<feature type="transmembrane region" description="Helical" evidence="7">
    <location>
        <begin position="181"/>
        <end position="200"/>
    </location>
</feature>
<sequence>MAMPFSRESWVWYICGIGMIIARLIARRILFRSLRGLQIDDWIMSIFTFTCYTALMVVSNRWEKARSNLEPRDFDFSAFGEDQISRRVYGSKMMIVTEQMQISVVWSCKVCLLIMYYRLTRTAQRIEHIAIRILFAYVALGYIAMQVLYFAVWCRPFPEYYAVPTNSIQCNTLLHHRITKAIINISSDLVMLTIALPMLLRSRLPWKRKLVLCGIFSLGIFTVAAAALNSYYSFSDPYSGTWMFWYIREASMAIIVANVPFTWTLLREVFEVGDFDENVQAWTFHPHARTVSIATNVTQQTASSGLHTRTRGSQVDMHESKGTQSTTLVGLSSLDAEKGQSPAKSSASEDFDMDLEIQTIRTHDFAPPL</sequence>
<feature type="transmembrane region" description="Helical" evidence="7">
    <location>
        <begin position="100"/>
        <end position="117"/>
    </location>
</feature>
<keyword evidence="3 7" id="KW-1133">Transmembrane helix</keyword>
<evidence type="ECO:0000256" key="1">
    <source>
        <dbReference type="ARBA" id="ARBA00004141"/>
    </source>
</evidence>
<comment type="similarity">
    <text evidence="5">Belongs to the SAT4 family.</text>
</comment>
<dbReference type="GO" id="GO:0016020">
    <property type="term" value="C:membrane"/>
    <property type="evidence" value="ECO:0007669"/>
    <property type="project" value="UniProtKB-SubCell"/>
</dbReference>
<dbReference type="EMBL" id="KZ107841">
    <property type="protein sequence ID" value="OSS50640.1"/>
    <property type="molecule type" value="Genomic_DNA"/>
</dbReference>
<name>A0A1Y2M3H2_EPING</name>
<dbReference type="OMA" id="YHRITRT"/>
<feature type="transmembrane region" description="Helical" evidence="7">
    <location>
        <begin position="129"/>
        <end position="152"/>
    </location>
</feature>
<evidence type="ECO:0000256" key="7">
    <source>
        <dbReference type="SAM" id="Phobius"/>
    </source>
</evidence>
<dbReference type="InterPro" id="IPR049326">
    <property type="entry name" value="Rhodopsin_dom_fungi"/>
</dbReference>
<evidence type="ECO:0000256" key="3">
    <source>
        <dbReference type="ARBA" id="ARBA00022989"/>
    </source>
</evidence>
<feature type="transmembrane region" description="Helical" evidence="7">
    <location>
        <begin position="12"/>
        <end position="30"/>
    </location>
</feature>
<keyword evidence="10" id="KW-1185">Reference proteome</keyword>
<organism evidence="9 10">
    <name type="scientific">Epicoccum nigrum</name>
    <name type="common">Soil fungus</name>
    <name type="synonym">Epicoccum purpurascens</name>
    <dbReference type="NCBI Taxonomy" id="105696"/>
    <lineage>
        <taxon>Eukaryota</taxon>
        <taxon>Fungi</taxon>
        <taxon>Dikarya</taxon>
        <taxon>Ascomycota</taxon>
        <taxon>Pezizomycotina</taxon>
        <taxon>Dothideomycetes</taxon>
        <taxon>Pleosporomycetidae</taxon>
        <taxon>Pleosporales</taxon>
        <taxon>Pleosporineae</taxon>
        <taxon>Didymellaceae</taxon>
        <taxon>Epicoccum</taxon>
    </lineage>
</organism>
<comment type="subcellular location">
    <subcellularLocation>
        <location evidence="1">Membrane</location>
        <topology evidence="1">Multi-pass membrane protein</topology>
    </subcellularLocation>
</comment>
<feature type="domain" description="Rhodopsin" evidence="8">
    <location>
        <begin position="23"/>
        <end position="267"/>
    </location>
</feature>
<accession>A0A1Y2M3H2</accession>
<protein>
    <recommendedName>
        <fullName evidence="8">Rhodopsin domain-containing protein</fullName>
    </recommendedName>
</protein>
<evidence type="ECO:0000313" key="9">
    <source>
        <dbReference type="EMBL" id="OSS50640.1"/>
    </source>
</evidence>
<dbReference type="InParanoid" id="A0A1Y2M3H2"/>
<feature type="transmembrane region" description="Helical" evidence="7">
    <location>
        <begin position="42"/>
        <end position="62"/>
    </location>
</feature>
<proteinExistence type="inferred from homology"/>
<evidence type="ECO:0000256" key="4">
    <source>
        <dbReference type="ARBA" id="ARBA00023136"/>
    </source>
</evidence>
<reference evidence="9 10" key="1">
    <citation type="journal article" date="2017" name="Genome Announc.">
        <title>Genome sequence of the saprophytic ascomycete Epicoccum nigrum ICMP 19927 strain isolated from New Zealand.</title>
        <authorList>
            <person name="Fokin M."/>
            <person name="Fleetwood D."/>
            <person name="Weir B.S."/>
            <person name="Villas-Boas S.G."/>
        </authorList>
    </citation>
    <scope>NUCLEOTIDE SEQUENCE [LARGE SCALE GENOMIC DNA]</scope>
    <source>
        <strain evidence="9 10">ICMP 19927</strain>
    </source>
</reference>
<dbReference type="Proteomes" id="UP000193240">
    <property type="component" value="Unassembled WGS sequence"/>
</dbReference>
<evidence type="ECO:0000256" key="5">
    <source>
        <dbReference type="ARBA" id="ARBA00038359"/>
    </source>
</evidence>
<feature type="region of interest" description="Disordered" evidence="6">
    <location>
        <begin position="300"/>
        <end position="352"/>
    </location>
</feature>
<dbReference type="InterPro" id="IPR052337">
    <property type="entry name" value="SAT4-like"/>
</dbReference>
<keyword evidence="2 7" id="KW-0812">Transmembrane</keyword>
<evidence type="ECO:0000259" key="8">
    <source>
        <dbReference type="Pfam" id="PF20684"/>
    </source>
</evidence>
<evidence type="ECO:0000256" key="2">
    <source>
        <dbReference type="ARBA" id="ARBA00022692"/>
    </source>
</evidence>
<dbReference type="Pfam" id="PF20684">
    <property type="entry name" value="Fung_rhodopsin"/>
    <property type="match status" value="1"/>
</dbReference>
<feature type="transmembrane region" description="Helical" evidence="7">
    <location>
        <begin position="212"/>
        <end position="232"/>
    </location>
</feature>
<dbReference type="STRING" id="105696.A0A1Y2M3H2"/>
<keyword evidence="4 7" id="KW-0472">Membrane</keyword>
<feature type="transmembrane region" description="Helical" evidence="7">
    <location>
        <begin position="244"/>
        <end position="266"/>
    </location>
</feature>